<dbReference type="InterPro" id="IPR025736">
    <property type="entry name" value="PucR_C-HTH_dom"/>
</dbReference>
<keyword evidence="4" id="KW-1185">Reference proteome</keyword>
<name>A0ABM8I7T5_9FIRM</name>
<dbReference type="Pfam" id="PF13556">
    <property type="entry name" value="HTH_30"/>
    <property type="match status" value="1"/>
</dbReference>
<dbReference type="InterPro" id="IPR012914">
    <property type="entry name" value="PucR_dom"/>
</dbReference>
<evidence type="ECO:0000259" key="2">
    <source>
        <dbReference type="Pfam" id="PF13556"/>
    </source>
</evidence>
<organism evidence="3 4">
    <name type="scientific">Claveliimonas bilis</name>
    <dbReference type="NCBI Taxonomy" id="3028070"/>
    <lineage>
        <taxon>Bacteria</taxon>
        <taxon>Bacillati</taxon>
        <taxon>Bacillota</taxon>
        <taxon>Clostridia</taxon>
        <taxon>Lachnospirales</taxon>
        <taxon>Lachnospiraceae</taxon>
        <taxon>Claveliimonas</taxon>
    </lineage>
</organism>
<evidence type="ECO:0000259" key="1">
    <source>
        <dbReference type="Pfam" id="PF07905"/>
    </source>
</evidence>
<reference evidence="4" key="1">
    <citation type="journal article" date="2023" name="Int. J. Syst. Evol. Microbiol.">
        <title>Claveliimonas bilis gen. nov., sp. nov., deoxycholic acid-producing bacteria isolated from human faeces, and reclassification of Sellimonas monacensis Zenner et al. 2021 as Claveliimonas monacensis comb. nov.</title>
        <authorList>
            <person name="Hisatomi A."/>
            <person name="Kastawa N.W.E.P.G."/>
            <person name="Song I."/>
            <person name="Ohkuma M."/>
            <person name="Fukiya S."/>
            <person name="Sakamoto M."/>
        </authorList>
    </citation>
    <scope>NUCLEOTIDE SEQUENCE [LARGE SCALE GENOMIC DNA]</scope>
    <source>
        <strain evidence="4">12BBH14</strain>
    </source>
</reference>
<proteinExistence type="predicted"/>
<dbReference type="Pfam" id="PF07905">
    <property type="entry name" value="PucR"/>
    <property type="match status" value="1"/>
</dbReference>
<dbReference type="InterPro" id="IPR051448">
    <property type="entry name" value="CdaR-like_regulators"/>
</dbReference>
<evidence type="ECO:0000313" key="4">
    <source>
        <dbReference type="Proteomes" id="UP001305815"/>
    </source>
</evidence>
<gene>
    <name evidence="3" type="ORF">Lac1_28020</name>
</gene>
<dbReference type="InterPro" id="IPR042070">
    <property type="entry name" value="PucR_C-HTH_sf"/>
</dbReference>
<evidence type="ECO:0000313" key="3">
    <source>
        <dbReference type="EMBL" id="BDZ78619.1"/>
    </source>
</evidence>
<feature type="domain" description="PucR C-terminal helix-turn-helix" evidence="2">
    <location>
        <begin position="339"/>
        <end position="396"/>
    </location>
</feature>
<dbReference type="PANTHER" id="PTHR33744">
    <property type="entry name" value="CARBOHYDRATE DIACID REGULATOR"/>
    <property type="match status" value="1"/>
</dbReference>
<dbReference type="Proteomes" id="UP001305815">
    <property type="component" value="Chromosome"/>
</dbReference>
<accession>A0ABM8I7T5</accession>
<feature type="domain" description="Purine catabolism PurC-like" evidence="1">
    <location>
        <begin position="16"/>
        <end position="125"/>
    </location>
</feature>
<sequence>MRLTVKDIKKLWDNGQAELVAGEKGLDRTVVVYDMMEQPDIKPWLRADMLLITTGYAIRNDKGAVLNLIRDLNEAGAAALAIKTRFFDHFPEEALKLADQLQFPLFFLNNALGFIEAVYPVMVAIVEAKNGVEMRTRYQIGQIEKKELDRKFYFDLVQERFDREEEAQIRANSLYWPMMPVRMMEICTKYPEEQWSGQKKEKAEQLAETFFMKQNLGYTVISLPEKIEVLFCEPGRILAFKEKLEEFEQSLKKLCKMDFHILVSDRIDGYFDMPKAAHQISELSQIAGKDFEDQKIFWWEEMKYEELLLEISRLPQVRSYVEERLYSLEEYDRKHGTGLVETLEVMLQNGGSKKQTAEKLYLHRNTMMYRVKKIEEILKCNIGDFTTLQELAFVCLVRRYLTENGKERIKN</sequence>
<evidence type="ECO:0008006" key="5">
    <source>
        <dbReference type="Google" id="ProtNLM"/>
    </source>
</evidence>
<dbReference type="PANTHER" id="PTHR33744:SF16">
    <property type="entry name" value="CARBOHYDRATE DIACID REGULATOR"/>
    <property type="match status" value="1"/>
</dbReference>
<dbReference type="EMBL" id="AP027742">
    <property type="protein sequence ID" value="BDZ78619.1"/>
    <property type="molecule type" value="Genomic_DNA"/>
</dbReference>
<dbReference type="RefSeq" id="WP_316265678.1">
    <property type="nucleotide sequence ID" value="NZ_AP027742.1"/>
</dbReference>
<protein>
    <recommendedName>
        <fullName evidence="5">PucR family transcriptional regulator</fullName>
    </recommendedName>
</protein>
<dbReference type="Gene3D" id="1.10.10.2840">
    <property type="entry name" value="PucR C-terminal helix-turn-helix domain"/>
    <property type="match status" value="1"/>
</dbReference>